<gene>
    <name evidence="10" type="ORF">LI90_409</name>
    <name evidence="9" type="ORF">TH66_17830</name>
    <name evidence="11" type="ORF">TR74_20365</name>
</gene>
<dbReference type="PANTHER" id="PTHR30572:SF4">
    <property type="entry name" value="ABC TRANSPORTER PERMEASE YTRF"/>
    <property type="match status" value="1"/>
</dbReference>
<dbReference type="Proteomes" id="UP000070659">
    <property type="component" value="Unassembled WGS sequence"/>
</dbReference>
<evidence type="ECO:0000313" key="12">
    <source>
        <dbReference type="Proteomes" id="UP000070188"/>
    </source>
</evidence>
<feature type="transmembrane region" description="Helical" evidence="7">
    <location>
        <begin position="364"/>
        <end position="388"/>
    </location>
</feature>
<dbReference type="GO" id="GO:0022857">
    <property type="term" value="F:transmembrane transporter activity"/>
    <property type="evidence" value="ECO:0007669"/>
    <property type="project" value="TreeGrafter"/>
</dbReference>
<evidence type="ECO:0000313" key="13">
    <source>
        <dbReference type="Proteomes" id="UP000070598"/>
    </source>
</evidence>
<evidence type="ECO:0000313" key="10">
    <source>
        <dbReference type="EMBL" id="KWW98780.1"/>
    </source>
</evidence>
<comment type="similarity">
    <text evidence="6">Belongs to the ABC-4 integral membrane protein family.</text>
</comment>
<comment type="subcellular location">
    <subcellularLocation>
        <location evidence="1">Cell membrane</location>
        <topology evidence="1">Multi-pass membrane protein</topology>
    </subcellularLocation>
</comment>
<reference evidence="10" key="3">
    <citation type="submission" date="2015-04" db="EMBL/GenBank/DDBJ databases">
        <title>Physiological reanalysis, assessment of diazotrophy, and genome sequences of multiple isolates of Streptomyces thermoautotrophicus.</title>
        <authorList>
            <person name="MacKellar D.C."/>
            <person name="Lieber L."/>
            <person name="Norman J."/>
            <person name="Bolger A."/>
            <person name="Tobin C."/>
            <person name="Murray J.W."/>
            <person name="Woodward J."/>
            <person name="Friesen M."/>
            <person name="Prell J."/>
        </authorList>
    </citation>
    <scope>NUCLEOTIDE SEQUENCE [LARGE SCALE GENOMIC DNA]</scope>
    <source>
        <strain evidence="10">H1</strain>
    </source>
</reference>
<dbReference type="PATRIC" id="fig|1469144.10.peg.503"/>
<feature type="transmembrane region" description="Helical" evidence="7">
    <location>
        <begin position="314"/>
        <end position="344"/>
    </location>
</feature>
<proteinExistence type="inferred from homology"/>
<dbReference type="EMBL" id="JYIJ01000019">
    <property type="protein sequence ID" value="KWW97491.1"/>
    <property type="molecule type" value="Genomic_DNA"/>
</dbReference>
<evidence type="ECO:0000256" key="2">
    <source>
        <dbReference type="ARBA" id="ARBA00022475"/>
    </source>
</evidence>
<keyword evidence="2" id="KW-1003">Cell membrane</keyword>
<keyword evidence="5 7" id="KW-0472">Membrane</keyword>
<reference evidence="11 14" key="2">
    <citation type="submission" date="2015-02" db="EMBL/GenBank/DDBJ databases">
        <title>Physiological reanalysis, assessment of diazotrophy, and genome sequences of multiple isolates of Streptomyces thermoautotrophicus.</title>
        <authorList>
            <person name="MacKellar D.C."/>
            <person name="Lieber L."/>
            <person name="Norman J."/>
            <person name="Bolger A."/>
            <person name="Tobin C."/>
            <person name="Murray J.W."/>
            <person name="Prell J."/>
        </authorList>
    </citation>
    <scope>NUCLEOTIDE SEQUENCE [LARGE SCALE GENOMIC DNA]</scope>
    <source>
        <strain evidence="11 14">UBT1</strain>
    </source>
</reference>
<feature type="transmembrane region" description="Helical" evidence="7">
    <location>
        <begin position="272"/>
        <end position="293"/>
    </location>
</feature>
<name>A0A132NBL6_9ACTN</name>
<keyword evidence="3 7" id="KW-0812">Transmembrane</keyword>
<dbReference type="STRING" id="1469144.LI90_409"/>
<dbReference type="EMBL" id="LAXD01000001">
    <property type="protein sequence ID" value="KWW98780.1"/>
    <property type="molecule type" value="Genomic_DNA"/>
</dbReference>
<organism evidence="11 13">
    <name type="scientific">Carbonactinospora thermoautotrophica</name>
    <dbReference type="NCBI Taxonomy" id="1469144"/>
    <lineage>
        <taxon>Bacteria</taxon>
        <taxon>Bacillati</taxon>
        <taxon>Actinomycetota</taxon>
        <taxon>Actinomycetes</taxon>
        <taxon>Kitasatosporales</taxon>
        <taxon>Carbonactinosporaceae</taxon>
        <taxon>Carbonactinospora</taxon>
    </lineage>
</organism>
<evidence type="ECO:0000256" key="6">
    <source>
        <dbReference type="ARBA" id="ARBA00038076"/>
    </source>
</evidence>
<protein>
    <recommendedName>
        <fullName evidence="8">ABC3 transporter permease C-terminal domain-containing protein</fullName>
    </recommendedName>
</protein>
<accession>A0A132NBL6</accession>
<dbReference type="InterPro" id="IPR050250">
    <property type="entry name" value="Macrolide_Exporter_MacB"/>
</dbReference>
<dbReference type="GO" id="GO:0005886">
    <property type="term" value="C:plasma membrane"/>
    <property type="evidence" value="ECO:0007669"/>
    <property type="project" value="UniProtKB-SubCell"/>
</dbReference>
<dbReference type="RefSeq" id="WP_066883670.1">
    <property type="nucleotide sequence ID" value="NZ_JYIJ01000019.1"/>
</dbReference>
<evidence type="ECO:0000256" key="1">
    <source>
        <dbReference type="ARBA" id="ARBA00004651"/>
    </source>
</evidence>
<dbReference type="InterPro" id="IPR003838">
    <property type="entry name" value="ABC3_permease_C"/>
</dbReference>
<feature type="domain" description="ABC3 transporter permease C-terminal" evidence="8">
    <location>
        <begin position="279"/>
        <end position="394"/>
    </location>
</feature>
<keyword evidence="12" id="KW-1185">Reference proteome</keyword>
<evidence type="ECO:0000256" key="7">
    <source>
        <dbReference type="SAM" id="Phobius"/>
    </source>
</evidence>
<dbReference type="OrthoDB" id="4832961at2"/>
<evidence type="ECO:0000256" key="4">
    <source>
        <dbReference type="ARBA" id="ARBA00022989"/>
    </source>
</evidence>
<comment type="caution">
    <text evidence="11">The sequence shown here is derived from an EMBL/GenBank/DDBJ whole genome shotgun (WGS) entry which is preliminary data.</text>
</comment>
<evidence type="ECO:0000313" key="14">
    <source>
        <dbReference type="Proteomes" id="UP000070659"/>
    </source>
</evidence>
<reference evidence="12" key="4">
    <citation type="submission" date="2015-04" db="EMBL/GenBank/DDBJ databases">
        <title>Physiological reanalysis, assessment of diazotrophy, and genome sequences of multiple isolates of Streptomyces thermoautotrophicus.</title>
        <authorList>
            <person name="MacKellar D.C."/>
            <person name="Lieber L."/>
            <person name="Norman J."/>
            <person name="Bolger A."/>
            <person name="Tobin C."/>
            <person name="Murray J.W."/>
            <person name="Chang R."/>
            <person name="Ford T."/>
            <person name="Nguyen P.Q."/>
            <person name="Woodward J."/>
            <person name="Permingeat H."/>
            <person name="Joshi N.S."/>
            <person name="Silver P.A."/>
            <person name="Usadel B."/>
            <person name="Rutherford A.W."/>
            <person name="Friesen M."/>
            <person name="Prell J."/>
        </authorList>
    </citation>
    <scope>NUCLEOTIDE SEQUENCE [LARGE SCALE GENOMIC DNA]</scope>
    <source>
        <strain evidence="12">H1</strain>
    </source>
</reference>
<sequence>MNPLKQIALGVAGLRSRYVMLFAVIIIVVMGGASGLILVDNTPRAFAARMKTSLSHRVIHVKAPIDADGKRLDASAVQRFQAINGVAEAEGTYSLSGDLVISGAANAVPVTLLPYRSVFPPPLSAGRVPEGGLQTGQALIPAHLEGQDLSGFLGKEMTLVRNESRRPGETVPVKEKMKVVGLIEPYWQVEGRNPVYVAGQAAAEWLRDLNAADSTGAPIEGYSSVGVLVDEGQDVTKILDEIQRAGWQASTGAQTSTEVPEALDSFAALSKMLRWLGGILGAFVVFFVVRGLALTRVREVGLLKSLGYRSGRIFAVMVGECVAVALAAALVGLAGSSVVTAWVASRAGSQALPPGATLLLALPHPVLAVEIVLFTVAVVIASAALPIVKASRREASQALRIVT</sequence>
<evidence type="ECO:0000256" key="5">
    <source>
        <dbReference type="ARBA" id="ARBA00023136"/>
    </source>
</evidence>
<dbReference type="Proteomes" id="UP000070598">
    <property type="component" value="Unassembled WGS sequence"/>
</dbReference>
<dbReference type="Pfam" id="PF02687">
    <property type="entry name" value="FtsX"/>
    <property type="match status" value="1"/>
</dbReference>
<keyword evidence="4 7" id="KW-1133">Transmembrane helix</keyword>
<dbReference type="PANTHER" id="PTHR30572">
    <property type="entry name" value="MEMBRANE COMPONENT OF TRANSPORTER-RELATED"/>
    <property type="match status" value="1"/>
</dbReference>
<dbReference type="Proteomes" id="UP000070188">
    <property type="component" value="Unassembled WGS sequence"/>
</dbReference>
<feature type="transmembrane region" description="Helical" evidence="7">
    <location>
        <begin position="20"/>
        <end position="39"/>
    </location>
</feature>
<evidence type="ECO:0000313" key="11">
    <source>
        <dbReference type="EMBL" id="KWX06952.1"/>
    </source>
</evidence>
<evidence type="ECO:0000256" key="3">
    <source>
        <dbReference type="ARBA" id="ARBA00022692"/>
    </source>
</evidence>
<reference evidence="13" key="1">
    <citation type="submission" date="2015-02" db="EMBL/GenBank/DDBJ databases">
        <title>Physiological reanalysis, assessment of diazotrophy, and genome sequences of multiple isolates of Streptomyces thermoautotrophicus.</title>
        <authorList>
            <person name="MacKellar D.C."/>
            <person name="Lieber L."/>
            <person name="Norman J."/>
            <person name="Bolger A."/>
            <person name="Tobin C."/>
            <person name="Murray J.W."/>
            <person name="Friesen M."/>
            <person name="Prell J."/>
        </authorList>
    </citation>
    <scope>NUCLEOTIDE SEQUENCE [LARGE SCALE GENOMIC DNA]</scope>
    <source>
        <strain evidence="13">UBT1</strain>
    </source>
</reference>
<evidence type="ECO:0000259" key="8">
    <source>
        <dbReference type="Pfam" id="PF02687"/>
    </source>
</evidence>
<dbReference type="EMBL" id="JYIK01001081">
    <property type="protein sequence ID" value="KWX06952.1"/>
    <property type="molecule type" value="Genomic_DNA"/>
</dbReference>
<evidence type="ECO:0000313" key="9">
    <source>
        <dbReference type="EMBL" id="KWW97491.1"/>
    </source>
</evidence>
<dbReference type="AlphaFoldDB" id="A0A132NBL6"/>